<proteinExistence type="predicted"/>
<dbReference type="PANTHER" id="PTHR14359">
    <property type="entry name" value="HOMO-OLIGOMERIC FLAVIN CONTAINING CYS DECARBOXYLASE FAMILY"/>
    <property type="match status" value="1"/>
</dbReference>
<reference evidence="2 3" key="1">
    <citation type="journal article" date="2013" name="PLoS ONE">
        <title>Lactobacillus paracasei comparative genomics: towards species pan-genome definition and exploitation of diversity.</title>
        <authorList>
            <person name="Smokvina T."/>
            <person name="Wels M."/>
            <person name="Polka J."/>
            <person name="Chervaux C."/>
            <person name="Brisse S."/>
            <person name="Boekhorst J."/>
            <person name="van Hylckama Vlieg J.E."/>
            <person name="Siezen R.J."/>
        </authorList>
    </citation>
    <scope>NUCLEOTIDE SEQUENCE [LARGE SCALE GENOMIC DNA]</scope>
    <source>
        <strain evidence="2 3">Lpp123</strain>
    </source>
</reference>
<dbReference type="InterPro" id="IPR003382">
    <property type="entry name" value="Flavoprotein"/>
</dbReference>
<dbReference type="InterPro" id="IPR036551">
    <property type="entry name" value="Flavin_trans-like"/>
</dbReference>
<protein>
    <submittedName>
        <fullName evidence="2">Phosphopantothenoylcysteine decarboxylase/phosphopantothenate-cysteine ligase</fullName>
    </submittedName>
</protein>
<dbReference type="GO" id="GO:0016874">
    <property type="term" value="F:ligase activity"/>
    <property type="evidence" value="ECO:0007669"/>
    <property type="project" value="UniProtKB-KW"/>
</dbReference>
<dbReference type="GO" id="GO:0004633">
    <property type="term" value="F:phosphopantothenoylcysteine decarboxylase activity"/>
    <property type="evidence" value="ECO:0007669"/>
    <property type="project" value="TreeGrafter"/>
</dbReference>
<dbReference type="PANTHER" id="PTHR14359:SF6">
    <property type="entry name" value="PHOSPHOPANTOTHENOYLCYSTEINE DECARBOXYLASE"/>
    <property type="match status" value="1"/>
</dbReference>
<feature type="domain" description="Flavoprotein" evidence="1">
    <location>
        <begin position="5"/>
        <end position="96"/>
    </location>
</feature>
<dbReference type="EMBL" id="ANJW01000694">
    <property type="protein sequence ID" value="EPC51815.1"/>
    <property type="molecule type" value="Genomic_DNA"/>
</dbReference>
<dbReference type="GO" id="GO:0015937">
    <property type="term" value="P:coenzyme A biosynthetic process"/>
    <property type="evidence" value="ECO:0007669"/>
    <property type="project" value="TreeGrafter"/>
</dbReference>
<comment type="caution">
    <text evidence="2">The sequence shown here is derived from an EMBL/GenBank/DDBJ whole genome shotgun (WGS) entry which is preliminary data.</text>
</comment>
<evidence type="ECO:0000313" key="3">
    <source>
        <dbReference type="Proteomes" id="UP000014316"/>
    </source>
</evidence>
<feature type="non-terminal residue" evidence="2">
    <location>
        <position position="108"/>
    </location>
</feature>
<evidence type="ECO:0000259" key="1">
    <source>
        <dbReference type="Pfam" id="PF02441"/>
    </source>
</evidence>
<dbReference type="GO" id="GO:0071513">
    <property type="term" value="C:phosphopantothenoylcysteine decarboxylase complex"/>
    <property type="evidence" value="ECO:0007669"/>
    <property type="project" value="TreeGrafter"/>
</dbReference>
<evidence type="ECO:0000313" key="2">
    <source>
        <dbReference type="EMBL" id="EPC51815.1"/>
    </source>
</evidence>
<name>A0A829GEF1_LACPA</name>
<accession>A0A829GEF1</accession>
<dbReference type="AlphaFoldDB" id="A0A829GEF1"/>
<organism evidence="2 3">
    <name type="scientific">Lacticaseibacillus paracasei subsp. paracasei Lpp123</name>
    <dbReference type="NCBI Taxonomy" id="1256201"/>
    <lineage>
        <taxon>Bacteria</taxon>
        <taxon>Bacillati</taxon>
        <taxon>Bacillota</taxon>
        <taxon>Bacilli</taxon>
        <taxon>Lactobacillales</taxon>
        <taxon>Lactobacillaceae</taxon>
        <taxon>Lacticaseibacillus</taxon>
    </lineage>
</organism>
<dbReference type="Pfam" id="PF02441">
    <property type="entry name" value="Flavoprotein"/>
    <property type="match status" value="1"/>
</dbReference>
<dbReference type="SUPFAM" id="SSF52507">
    <property type="entry name" value="Homo-oligomeric flavin-containing Cys decarboxylases, HFCD"/>
    <property type="match status" value="1"/>
</dbReference>
<gene>
    <name evidence="2" type="ORF">Lpp123_11651</name>
</gene>
<dbReference type="Gene3D" id="3.40.50.1950">
    <property type="entry name" value="Flavin prenyltransferase-like"/>
    <property type="match status" value="1"/>
</dbReference>
<keyword evidence="2" id="KW-0436">Ligase</keyword>
<sequence length="108" mass="11711">MKKQHIALFVTGGIAAYKVPLLVRALIKAGHDVRVEMTKSAERFVTPETLAIVSKAAVLTDGHEFDHPEHVAHVALAHWADLGVVVPATANTLANWRRLADNVVTTTL</sequence>
<dbReference type="Proteomes" id="UP000014316">
    <property type="component" value="Unassembled WGS sequence"/>
</dbReference>
<dbReference type="GO" id="GO:0010181">
    <property type="term" value="F:FMN binding"/>
    <property type="evidence" value="ECO:0007669"/>
    <property type="project" value="TreeGrafter"/>
</dbReference>